<evidence type="ECO:0000259" key="4">
    <source>
        <dbReference type="Pfam" id="PF01965"/>
    </source>
</evidence>
<dbReference type="InterPro" id="IPR050325">
    <property type="entry name" value="Prot/Nucl_acid_deglycase"/>
</dbReference>
<dbReference type="Proteomes" id="UP001595765">
    <property type="component" value="Unassembled WGS sequence"/>
</dbReference>
<dbReference type="EMBL" id="JBHSBB010000001">
    <property type="protein sequence ID" value="MFC4030076.1"/>
    <property type="molecule type" value="Genomic_DNA"/>
</dbReference>
<dbReference type="PANTHER" id="PTHR48094">
    <property type="entry name" value="PROTEIN/NUCLEIC ACID DEGLYCASE DJ-1-RELATED"/>
    <property type="match status" value="1"/>
</dbReference>
<keyword evidence="2" id="KW-0456">Lyase</keyword>
<dbReference type="SUPFAM" id="SSF52317">
    <property type="entry name" value="Class I glutamine amidotransferase-like"/>
    <property type="match status" value="1"/>
</dbReference>
<evidence type="ECO:0000256" key="1">
    <source>
        <dbReference type="ARBA" id="ARBA00023016"/>
    </source>
</evidence>
<dbReference type="Gene3D" id="3.40.50.880">
    <property type="match status" value="1"/>
</dbReference>
<name>A0ABV8HIH2_9ACTN</name>
<keyword evidence="5" id="KW-0315">Glutamine amidotransferase</keyword>
<protein>
    <submittedName>
        <fullName evidence="5">Type 1 glutamine amidotransferase domain-containing protein</fullName>
    </submittedName>
</protein>
<keyword evidence="1" id="KW-0346">Stress response</keyword>
<evidence type="ECO:0000256" key="3">
    <source>
        <dbReference type="ARBA" id="ARBA00038493"/>
    </source>
</evidence>
<gene>
    <name evidence="5" type="ORF">ACFO3J_01165</name>
</gene>
<comment type="caution">
    <text evidence="5">The sequence shown here is derived from an EMBL/GenBank/DDBJ whole genome shotgun (WGS) entry which is preliminary data.</text>
</comment>
<evidence type="ECO:0000313" key="5">
    <source>
        <dbReference type="EMBL" id="MFC4030076.1"/>
    </source>
</evidence>
<organism evidence="5 6">
    <name type="scientific">Streptomyces polygonati</name>
    <dbReference type="NCBI Taxonomy" id="1617087"/>
    <lineage>
        <taxon>Bacteria</taxon>
        <taxon>Bacillati</taxon>
        <taxon>Actinomycetota</taxon>
        <taxon>Actinomycetes</taxon>
        <taxon>Kitasatosporales</taxon>
        <taxon>Streptomycetaceae</taxon>
        <taxon>Streptomyces</taxon>
    </lineage>
</organism>
<comment type="similarity">
    <text evidence="3">Belongs to the peptidase C56 family. HSP31-like subfamily.</text>
</comment>
<dbReference type="CDD" id="cd03141">
    <property type="entry name" value="GATase1_Hsp31_like"/>
    <property type="match status" value="1"/>
</dbReference>
<dbReference type="RefSeq" id="WP_386424958.1">
    <property type="nucleotide sequence ID" value="NZ_JBHSBB010000001.1"/>
</dbReference>
<reference evidence="6" key="1">
    <citation type="journal article" date="2019" name="Int. J. Syst. Evol. Microbiol.">
        <title>The Global Catalogue of Microorganisms (GCM) 10K type strain sequencing project: providing services to taxonomists for standard genome sequencing and annotation.</title>
        <authorList>
            <consortium name="The Broad Institute Genomics Platform"/>
            <consortium name="The Broad Institute Genome Sequencing Center for Infectious Disease"/>
            <person name="Wu L."/>
            <person name="Ma J."/>
        </authorList>
    </citation>
    <scope>NUCLEOTIDE SEQUENCE [LARGE SCALE GENOMIC DNA]</scope>
    <source>
        <strain evidence="6">CGMCC 4.7237</strain>
    </source>
</reference>
<keyword evidence="6" id="KW-1185">Reference proteome</keyword>
<evidence type="ECO:0000256" key="2">
    <source>
        <dbReference type="ARBA" id="ARBA00023239"/>
    </source>
</evidence>
<sequence length="220" mass="22502">MCRRSRRLRYWAGEFIHPHQVFTGAGFDITVATPGGVEPTVDAVSLSPPMNGGDQASIDAQRACLAQLGDTLASPAVLEEVDPAAFDAVYVCGGHGPMEDLGESAAVGAVVTALLGAPDKVVGAVCHGVAALLPARAEDGSWPFAGRELTGLTDEEETAVGLADKAPWLLETRLREGGAAFRGGPAFGPHVIVDGDLVTGQNPASALPSAEAVVKVLAGR</sequence>
<proteinExistence type="inferred from homology"/>
<feature type="domain" description="DJ-1/PfpI" evidence="4">
    <location>
        <begin position="14"/>
        <end position="214"/>
    </location>
</feature>
<dbReference type="Pfam" id="PF01965">
    <property type="entry name" value="DJ-1_PfpI"/>
    <property type="match status" value="1"/>
</dbReference>
<dbReference type="InterPro" id="IPR029062">
    <property type="entry name" value="Class_I_gatase-like"/>
</dbReference>
<evidence type="ECO:0000313" key="6">
    <source>
        <dbReference type="Proteomes" id="UP001595765"/>
    </source>
</evidence>
<dbReference type="PANTHER" id="PTHR48094:SF11">
    <property type="entry name" value="GLUTATHIONE-INDEPENDENT GLYOXALASE HSP31-RELATED"/>
    <property type="match status" value="1"/>
</dbReference>
<accession>A0ABV8HIH2</accession>
<dbReference type="InterPro" id="IPR002818">
    <property type="entry name" value="DJ-1/PfpI"/>
</dbReference>